<dbReference type="AlphaFoldDB" id="A0A2L2T8J4"/>
<sequence length="78" mass="8710">MALVVLPHCCDPAVALPEVSLPSALSRTYQHQSDSEFIARSYLGMVLVDLERAAVPATFSLIDRWLSKRAIQLPFSFY</sequence>
<evidence type="ECO:0000313" key="2">
    <source>
        <dbReference type="Proteomes" id="UP000245910"/>
    </source>
</evidence>
<organism evidence="1 2">
    <name type="scientific">Fusarium venenatum</name>
    <dbReference type="NCBI Taxonomy" id="56646"/>
    <lineage>
        <taxon>Eukaryota</taxon>
        <taxon>Fungi</taxon>
        <taxon>Dikarya</taxon>
        <taxon>Ascomycota</taxon>
        <taxon>Pezizomycotina</taxon>
        <taxon>Sordariomycetes</taxon>
        <taxon>Hypocreomycetidae</taxon>
        <taxon>Hypocreales</taxon>
        <taxon>Nectriaceae</taxon>
        <taxon>Fusarium</taxon>
    </lineage>
</organism>
<reference evidence="2" key="1">
    <citation type="submission" date="2014-10" db="EMBL/GenBank/DDBJ databases">
        <authorList>
            <person name="King R."/>
        </authorList>
    </citation>
    <scope>NUCLEOTIDE SEQUENCE [LARGE SCALE GENOMIC DNA]</scope>
    <source>
        <strain evidence="2">A3/5</strain>
    </source>
</reference>
<name>A0A2L2T8J4_9HYPO</name>
<evidence type="ECO:0000313" key="1">
    <source>
        <dbReference type="EMBL" id="CEI66288.1"/>
    </source>
</evidence>
<keyword evidence="2" id="KW-1185">Reference proteome</keyword>
<proteinExistence type="predicted"/>
<accession>A0A2L2T8J4</accession>
<dbReference type="Proteomes" id="UP000245910">
    <property type="component" value="Chromosome I"/>
</dbReference>
<protein>
    <submittedName>
        <fullName evidence="1">Uncharacterized protein</fullName>
    </submittedName>
</protein>
<dbReference type="EMBL" id="LN649229">
    <property type="protein sequence ID" value="CEI66288.1"/>
    <property type="molecule type" value="Genomic_DNA"/>
</dbReference>